<evidence type="ECO:0000313" key="1">
    <source>
        <dbReference type="EMBL" id="GGT48003.1"/>
    </source>
</evidence>
<evidence type="ECO:0000313" key="2">
    <source>
        <dbReference type="Proteomes" id="UP000619486"/>
    </source>
</evidence>
<evidence type="ECO:0008006" key="3">
    <source>
        <dbReference type="Google" id="ProtNLM"/>
    </source>
</evidence>
<comment type="caution">
    <text evidence="1">The sequence shown here is derived from an EMBL/GenBank/DDBJ whole genome shotgun (WGS) entry which is preliminary data.</text>
</comment>
<name>A0A918H9N9_9ACTN</name>
<proteinExistence type="predicted"/>
<accession>A0A918H9N9</accession>
<dbReference type="AlphaFoldDB" id="A0A918H9N9"/>
<reference evidence="1" key="1">
    <citation type="journal article" date="2014" name="Int. J. Syst. Evol. Microbiol.">
        <title>Complete genome sequence of Corynebacterium casei LMG S-19264T (=DSM 44701T), isolated from a smear-ripened cheese.</title>
        <authorList>
            <consortium name="US DOE Joint Genome Institute (JGI-PGF)"/>
            <person name="Walter F."/>
            <person name="Albersmeier A."/>
            <person name="Kalinowski J."/>
            <person name="Ruckert C."/>
        </authorList>
    </citation>
    <scope>NUCLEOTIDE SEQUENCE</scope>
    <source>
        <strain evidence="1">JCM 3172</strain>
    </source>
</reference>
<dbReference type="SUPFAM" id="SSF55961">
    <property type="entry name" value="Bet v1-like"/>
    <property type="match status" value="1"/>
</dbReference>
<dbReference type="InterPro" id="IPR023393">
    <property type="entry name" value="START-like_dom_sf"/>
</dbReference>
<gene>
    <name evidence="1" type="ORF">GCM10014713_47750</name>
</gene>
<dbReference type="EMBL" id="BMQQ01000020">
    <property type="protein sequence ID" value="GGT48003.1"/>
    <property type="molecule type" value="Genomic_DNA"/>
</dbReference>
<dbReference type="Proteomes" id="UP000619486">
    <property type="component" value="Unassembled WGS sequence"/>
</dbReference>
<organism evidence="1 2">
    <name type="scientific">Streptomyces purpureus</name>
    <dbReference type="NCBI Taxonomy" id="1951"/>
    <lineage>
        <taxon>Bacteria</taxon>
        <taxon>Bacillati</taxon>
        <taxon>Actinomycetota</taxon>
        <taxon>Actinomycetes</taxon>
        <taxon>Kitasatosporales</taxon>
        <taxon>Streptomycetaceae</taxon>
        <taxon>Streptomyces</taxon>
    </lineage>
</organism>
<protein>
    <recommendedName>
        <fullName evidence="3">DUF4287 domain-containing protein</fullName>
    </recommendedName>
</protein>
<reference evidence="1" key="2">
    <citation type="submission" date="2020-09" db="EMBL/GenBank/DDBJ databases">
        <authorList>
            <person name="Sun Q."/>
            <person name="Ohkuma M."/>
        </authorList>
    </citation>
    <scope>NUCLEOTIDE SEQUENCE</scope>
    <source>
        <strain evidence="1">JCM 3172</strain>
    </source>
</reference>
<dbReference type="Gene3D" id="3.30.530.20">
    <property type="match status" value="1"/>
</dbReference>
<sequence length="201" mass="22018">MQRPGSRPSVGAMSASGKKIVEKLSEDALTAATGRGWAEWFAELDAWGATDRGHREIAQHLVNAHGVSGWHAQSITVGYEQERGMREVGQSSQGDWQVSASKTVSAPPNRVIDAFVREDLRRRWLPDGDLAVRTHRPGKSLTADWDGGTSRISVYLTPMGHTKTQVGLGHTKLPDADAVAAYKTFWRERLTDLKTLLESSG</sequence>
<keyword evidence="2" id="KW-1185">Reference proteome</keyword>